<dbReference type="PROSITE" id="PS00463">
    <property type="entry name" value="ZN2_CY6_FUNGAL_1"/>
    <property type="match status" value="1"/>
</dbReference>
<keyword evidence="4" id="KW-0804">Transcription</keyword>
<dbReference type="InterPro" id="IPR007219">
    <property type="entry name" value="XnlR_reg_dom"/>
</dbReference>
<feature type="region of interest" description="Disordered" evidence="6">
    <location>
        <begin position="74"/>
        <end position="119"/>
    </location>
</feature>
<feature type="region of interest" description="Disordered" evidence="6">
    <location>
        <begin position="159"/>
        <end position="187"/>
    </location>
</feature>
<dbReference type="CDD" id="cd12148">
    <property type="entry name" value="fungal_TF_MHR"/>
    <property type="match status" value="1"/>
</dbReference>
<evidence type="ECO:0000313" key="8">
    <source>
        <dbReference type="EMBL" id="BCS01413.1"/>
    </source>
</evidence>
<dbReference type="GO" id="GO:0008270">
    <property type="term" value="F:zinc ion binding"/>
    <property type="evidence" value="ECO:0007669"/>
    <property type="project" value="InterPro"/>
</dbReference>
<evidence type="ECO:0000256" key="5">
    <source>
        <dbReference type="ARBA" id="ARBA00023242"/>
    </source>
</evidence>
<dbReference type="Pfam" id="PF00172">
    <property type="entry name" value="Zn_clus"/>
    <property type="match status" value="1"/>
</dbReference>
<dbReference type="GO" id="GO:0009893">
    <property type="term" value="P:positive regulation of metabolic process"/>
    <property type="evidence" value="ECO:0007669"/>
    <property type="project" value="UniProtKB-ARBA"/>
</dbReference>
<dbReference type="InterPro" id="IPR036864">
    <property type="entry name" value="Zn2-C6_fun-type_DNA-bd_sf"/>
</dbReference>
<reference evidence="8" key="2">
    <citation type="submission" date="2021-02" db="EMBL/GenBank/DDBJ databases">
        <title>Aspergillus luchuensis mut. kawachii IFO 4304 genome sequence.</title>
        <authorList>
            <person name="Mori K."/>
            <person name="Kadooka C."/>
            <person name="Goto M."/>
            <person name="Futagami T."/>
        </authorList>
    </citation>
    <scope>NUCLEOTIDE SEQUENCE</scope>
    <source>
        <strain evidence="8">IFO 4308</strain>
    </source>
</reference>
<dbReference type="GeneID" id="64962734"/>
<dbReference type="PANTHER" id="PTHR46910">
    <property type="entry name" value="TRANSCRIPTION FACTOR PDR1"/>
    <property type="match status" value="1"/>
</dbReference>
<dbReference type="InterPro" id="IPR001138">
    <property type="entry name" value="Zn2Cys6_DnaBD"/>
</dbReference>
<keyword evidence="1" id="KW-0479">Metal-binding</keyword>
<dbReference type="PROSITE" id="PS50048">
    <property type="entry name" value="ZN2_CY6_FUNGAL_2"/>
    <property type="match status" value="1"/>
</dbReference>
<evidence type="ECO:0000256" key="1">
    <source>
        <dbReference type="ARBA" id="ARBA00022723"/>
    </source>
</evidence>
<dbReference type="RefSeq" id="XP_041545175.1">
    <property type="nucleotide sequence ID" value="XM_041691718.1"/>
</dbReference>
<dbReference type="GO" id="GO:0006351">
    <property type="term" value="P:DNA-templated transcription"/>
    <property type="evidence" value="ECO:0007669"/>
    <property type="project" value="InterPro"/>
</dbReference>
<accession>A0A7R7WEB6</accession>
<keyword evidence="5" id="KW-0539">Nucleus</keyword>
<dbReference type="GO" id="GO:0003677">
    <property type="term" value="F:DNA binding"/>
    <property type="evidence" value="ECO:0007669"/>
    <property type="project" value="UniProtKB-KW"/>
</dbReference>
<dbReference type="Proteomes" id="UP000661280">
    <property type="component" value="Chromosome 5"/>
</dbReference>
<name>A0A7R7WEB6_ASPKA</name>
<evidence type="ECO:0000256" key="4">
    <source>
        <dbReference type="ARBA" id="ARBA00023163"/>
    </source>
</evidence>
<dbReference type="Gene3D" id="4.10.240.10">
    <property type="entry name" value="Zn(2)-C6 fungal-type DNA-binding domain"/>
    <property type="match status" value="1"/>
</dbReference>
<evidence type="ECO:0000259" key="7">
    <source>
        <dbReference type="PROSITE" id="PS50048"/>
    </source>
</evidence>
<dbReference type="KEGG" id="aluc:AKAW2_51754A"/>
<keyword evidence="3" id="KW-0238">DNA-binding</keyword>
<dbReference type="SUPFAM" id="SSF57701">
    <property type="entry name" value="Zn2/Cys6 DNA-binding domain"/>
    <property type="match status" value="1"/>
</dbReference>
<feature type="compositionally biased region" description="Polar residues" evidence="6">
    <location>
        <begin position="655"/>
        <end position="674"/>
    </location>
</feature>
<organism evidence="8 9">
    <name type="scientific">Aspergillus kawachii</name>
    <name type="common">White koji mold</name>
    <name type="synonym">Aspergillus awamori var. kawachi</name>
    <dbReference type="NCBI Taxonomy" id="1069201"/>
    <lineage>
        <taxon>Eukaryota</taxon>
        <taxon>Fungi</taxon>
        <taxon>Dikarya</taxon>
        <taxon>Ascomycota</taxon>
        <taxon>Pezizomycotina</taxon>
        <taxon>Eurotiomycetes</taxon>
        <taxon>Eurotiomycetidae</taxon>
        <taxon>Eurotiales</taxon>
        <taxon>Aspergillaceae</taxon>
        <taxon>Aspergillus</taxon>
        <taxon>Aspergillus subgen. Circumdati</taxon>
    </lineage>
</organism>
<feature type="region of interest" description="Disordered" evidence="6">
    <location>
        <begin position="655"/>
        <end position="675"/>
    </location>
</feature>
<dbReference type="SMART" id="SM00066">
    <property type="entry name" value="GAL4"/>
    <property type="match status" value="1"/>
</dbReference>
<dbReference type="InterPro" id="IPR050987">
    <property type="entry name" value="AtrR-like"/>
</dbReference>
<feature type="domain" description="Zn(2)-C6 fungal-type" evidence="7">
    <location>
        <begin position="43"/>
        <end position="72"/>
    </location>
</feature>
<dbReference type="AlphaFoldDB" id="A0A7R7WEB6"/>
<dbReference type="Pfam" id="PF04082">
    <property type="entry name" value="Fungal_trans"/>
    <property type="match status" value="1"/>
</dbReference>
<keyword evidence="9" id="KW-1185">Reference proteome</keyword>
<reference evidence="8" key="1">
    <citation type="submission" date="2021-01" db="EMBL/GenBank/DDBJ databases">
        <authorList>
            <consortium name="Aspergillus luchuensis mut. kawachii IFO 4304 genome sequencing consortium"/>
            <person name="Kazuki M."/>
            <person name="Futagami T."/>
        </authorList>
    </citation>
    <scope>NUCLEOTIDE SEQUENCE</scope>
    <source>
        <strain evidence="8">IFO 4308</strain>
    </source>
</reference>
<dbReference type="OrthoDB" id="3266505at2759"/>
<feature type="compositionally biased region" description="Low complexity" evidence="6">
    <location>
        <begin position="102"/>
        <end position="116"/>
    </location>
</feature>
<keyword evidence="2" id="KW-0805">Transcription regulation</keyword>
<evidence type="ECO:0000256" key="6">
    <source>
        <dbReference type="SAM" id="MobiDB-lite"/>
    </source>
</evidence>
<evidence type="ECO:0000256" key="3">
    <source>
        <dbReference type="ARBA" id="ARBA00023125"/>
    </source>
</evidence>
<dbReference type="PANTHER" id="PTHR46910:SF17">
    <property type="entry name" value="SCFA-RELATED"/>
    <property type="match status" value="1"/>
</dbReference>
<dbReference type="EMBL" id="AP024429">
    <property type="protein sequence ID" value="BCS01413.1"/>
    <property type="molecule type" value="Genomic_DNA"/>
</dbReference>
<evidence type="ECO:0000256" key="2">
    <source>
        <dbReference type="ARBA" id="ARBA00023015"/>
    </source>
</evidence>
<evidence type="ECO:0000313" key="9">
    <source>
        <dbReference type="Proteomes" id="UP000661280"/>
    </source>
</evidence>
<dbReference type="GO" id="GO:0000981">
    <property type="term" value="F:DNA-binding transcription factor activity, RNA polymerase II-specific"/>
    <property type="evidence" value="ECO:0007669"/>
    <property type="project" value="InterPro"/>
</dbReference>
<dbReference type="SMART" id="SM00906">
    <property type="entry name" value="Fungal_trans"/>
    <property type="match status" value="1"/>
</dbReference>
<dbReference type="CDD" id="cd00067">
    <property type="entry name" value="GAL4"/>
    <property type="match status" value="1"/>
</dbReference>
<proteinExistence type="predicted"/>
<gene>
    <name evidence="8" type="ORF">AKAW2_51754A</name>
</gene>
<protein>
    <recommendedName>
        <fullName evidence="7">Zn(2)-C6 fungal-type domain-containing protein</fullName>
    </recommendedName>
</protein>
<sequence length="835" mass="93027">MKLSAMPDHILLEPGASRREMQDKDLISTRHAQFKPSRSRRYACDRCRRQKLKCDFEKPCSLCVRSNFACETTPTPLRKSKRSANTTEERRRNTRRIQHGVSRSSSPSLRSPDTPRNVARLSTNFHGGADEGSRLLPEPHRYAQSSAVELTDQLFHIHDHGAEPSPAHSDTSALPGGPFLSSRITGNRSREENTSFAAYLPGLVLPSRSVCDFLLQSYWKSVHWFMLIFHAPSFEHEYSQMLDSQTVSPRQRGTAVLILMVLALGARYASEEQISRIDISRHDVTSLQETLLSHIRSQFFDVLDTGGVECVQLCILLSTYHLYNGKPNLAMPILGAGIRSAQAQGLHKESLWGPATDIVLEIRKRTWWALYALERFASITYGRPSLINDAHCSVSMPRDMDDISTVHPLMSLAADRSANSQVASTLGTYQRHKFRLYSIAGPIISDIYDLNASNLEAVMMQAAEINTKLVEWFDGLPVELRIERHARLDTSHLTSAETEVCQLFQLQALVLQLAYDNIQIVLHRPFVRYTRCLPLSPGWRNSDARPTSFEQCKHCARRTCSILPRYSKVLLAAQSTHAAAYIAIQNFTAGVTLGMVALSDPGSEQSLDAKRGVANSIALQKTLAASSVVSSQTVRVLEGLFRLIFKREMQTLLDNSPLHMNSPSPKNSLPTSTNDYHHETYQDTNQLNPHASDSFNQPFGTQENTQLLSRNQGALNVSQDTPEARTVVDPDVGQDVATLPCYPEIDRALEAVQQVMWENCDTMAHASSRAMDTTSSSFADAGQQTLATDFIEPGNAFQPTTLTASVADPASHDLNTLHNSLIGQSWVWNQTDLSQ</sequence>